<feature type="compositionally biased region" description="Basic and acidic residues" evidence="1">
    <location>
        <begin position="13"/>
        <end position="32"/>
    </location>
</feature>
<gene>
    <name evidence="3" type="ORF">BWQ96_05341</name>
</gene>
<feature type="domain" description="Glycosyl hydrolase family 13 catalytic" evidence="2">
    <location>
        <begin position="143"/>
        <end position="565"/>
    </location>
</feature>
<evidence type="ECO:0000313" key="3">
    <source>
        <dbReference type="EMBL" id="PXF44851.1"/>
    </source>
</evidence>
<protein>
    <submittedName>
        <fullName evidence="3">Trehalose synthase</fullName>
    </submittedName>
</protein>
<dbReference type="InterPro" id="IPR017853">
    <property type="entry name" value="GH"/>
</dbReference>
<dbReference type="AlphaFoldDB" id="A0A2V3IRU3"/>
<proteinExistence type="predicted"/>
<dbReference type="SUPFAM" id="SSF51445">
    <property type="entry name" value="(Trans)glycosidases"/>
    <property type="match status" value="1"/>
</dbReference>
<organism evidence="3 4">
    <name type="scientific">Gracilariopsis chorda</name>
    <dbReference type="NCBI Taxonomy" id="448386"/>
    <lineage>
        <taxon>Eukaryota</taxon>
        <taxon>Rhodophyta</taxon>
        <taxon>Florideophyceae</taxon>
        <taxon>Rhodymeniophycidae</taxon>
        <taxon>Gracilariales</taxon>
        <taxon>Gracilariaceae</taxon>
        <taxon>Gracilariopsis</taxon>
    </lineage>
</organism>
<dbReference type="InterPro" id="IPR045857">
    <property type="entry name" value="O16G_dom_2"/>
</dbReference>
<dbReference type="OrthoDB" id="1740265at2759"/>
<evidence type="ECO:0000313" key="4">
    <source>
        <dbReference type="Proteomes" id="UP000247409"/>
    </source>
</evidence>
<sequence length="711" mass="80488">MSQRVGKEWLPAESDRDGKTSESQKEGHDEEEAKLVAAIERSERETETLIERLRLLSTSEEEAAPESVSLTPGTLSALQKGIANLDDVRAVKKLCKQIVGEQWERLQDVFFKQVEQARNALPKRVLELENTLPQDWYKDAWYQLYVQYMGVNDEFEEGNFDTLRGMLPYLKRIGFRNLWLLPHYESPMADGGYDVSRYEVRESLGGQGGFERFMNDAFEMGFRIGTDGVFNHTSIKHDWFQSALNGEERYINYYVQRNGREKIGEFDRDGEIVCKYRDPDGTITERSVIFPDMDRTHGLWVKINNTSYQMYRSFYPFQVDLNLQNVAVLEEILRILGRELCGGVVAKRMDAAMYWVKKAGCKIGEGEEVHCILGLFKAFMKVVNGRSVMWPEVVADWRCASRYGGKWTEWNGVKCSSEGDLLGAFGMQAALREGCFLGNAGAFWRGVFERESCESCAEWVVWIEDHDEIYMEMFPAETRGWVAELIKSRGGVIFRNGRAGAGRVFDCLGGDERRVCGALVLVYFCGGTPLVFMGTEVCARSSWERGRIEHERFVERVQELEVAIRREDCFDGRWLHRGAVTRGMTEGGWSSIEVVKRLNEERNGCEMMRNGEVVAIDSGAVDVVCVGRGGGRKAVMAVVNMSAGEREVCVAVRQARALWRVGVGAGGVTMRELLRGGRVRATCDGAWLRWRAGPYESAVLRIEGGAMADRV</sequence>
<dbReference type="PANTHER" id="PTHR10357">
    <property type="entry name" value="ALPHA-AMYLASE FAMILY MEMBER"/>
    <property type="match status" value="1"/>
</dbReference>
<name>A0A2V3IRU3_9FLOR</name>
<dbReference type="Gene3D" id="3.90.400.10">
    <property type="entry name" value="Oligo-1,6-glucosidase, Domain 2"/>
    <property type="match status" value="1"/>
</dbReference>
<evidence type="ECO:0000256" key="1">
    <source>
        <dbReference type="SAM" id="MobiDB-lite"/>
    </source>
</evidence>
<reference evidence="3 4" key="1">
    <citation type="journal article" date="2018" name="Mol. Biol. Evol.">
        <title>Analysis of the draft genome of the red seaweed Gracilariopsis chorda provides insights into genome size evolution in Rhodophyta.</title>
        <authorList>
            <person name="Lee J."/>
            <person name="Yang E.C."/>
            <person name="Graf L."/>
            <person name="Yang J.H."/>
            <person name="Qiu H."/>
            <person name="Zel Zion U."/>
            <person name="Chan C.X."/>
            <person name="Stephens T.G."/>
            <person name="Weber A.P.M."/>
            <person name="Boo G.H."/>
            <person name="Boo S.M."/>
            <person name="Kim K.M."/>
            <person name="Shin Y."/>
            <person name="Jung M."/>
            <person name="Lee S.J."/>
            <person name="Yim H.S."/>
            <person name="Lee J.H."/>
            <person name="Bhattacharya D."/>
            <person name="Yoon H.S."/>
        </authorList>
    </citation>
    <scope>NUCLEOTIDE SEQUENCE [LARGE SCALE GENOMIC DNA]</scope>
    <source>
        <strain evidence="3 4">SKKU-2015</strain>
        <tissue evidence="3">Whole body</tissue>
    </source>
</reference>
<comment type="caution">
    <text evidence="3">The sequence shown here is derived from an EMBL/GenBank/DDBJ whole genome shotgun (WGS) entry which is preliminary data.</text>
</comment>
<evidence type="ECO:0000259" key="2">
    <source>
        <dbReference type="SMART" id="SM00642"/>
    </source>
</evidence>
<dbReference type="SMART" id="SM00642">
    <property type="entry name" value="Aamy"/>
    <property type="match status" value="1"/>
</dbReference>
<dbReference type="STRING" id="448386.A0A2V3IRU3"/>
<keyword evidence="4" id="KW-1185">Reference proteome</keyword>
<dbReference type="EMBL" id="NBIV01000079">
    <property type="protein sequence ID" value="PXF44851.1"/>
    <property type="molecule type" value="Genomic_DNA"/>
</dbReference>
<accession>A0A2V3IRU3</accession>
<dbReference type="Pfam" id="PF00128">
    <property type="entry name" value="Alpha-amylase"/>
    <property type="match status" value="1"/>
</dbReference>
<dbReference type="GO" id="GO:0005975">
    <property type="term" value="P:carbohydrate metabolic process"/>
    <property type="evidence" value="ECO:0007669"/>
    <property type="project" value="InterPro"/>
</dbReference>
<dbReference type="Gene3D" id="3.20.20.80">
    <property type="entry name" value="Glycosidases"/>
    <property type="match status" value="2"/>
</dbReference>
<dbReference type="PANTHER" id="PTHR10357:SF219">
    <property type="entry name" value="MALTOSE ALPHA-D-GLUCOSYLTRANSFERASE"/>
    <property type="match status" value="1"/>
</dbReference>
<feature type="region of interest" description="Disordered" evidence="1">
    <location>
        <begin position="1"/>
        <end position="32"/>
    </location>
</feature>
<dbReference type="Proteomes" id="UP000247409">
    <property type="component" value="Unassembled WGS sequence"/>
</dbReference>
<dbReference type="InterPro" id="IPR006047">
    <property type="entry name" value="GH13_cat_dom"/>
</dbReference>